<evidence type="ECO:0000313" key="2">
    <source>
        <dbReference type="Proteomes" id="UP001054945"/>
    </source>
</evidence>
<reference evidence="1 2" key="1">
    <citation type="submission" date="2021-06" db="EMBL/GenBank/DDBJ databases">
        <title>Caerostris extrusa draft genome.</title>
        <authorList>
            <person name="Kono N."/>
            <person name="Arakawa K."/>
        </authorList>
    </citation>
    <scope>NUCLEOTIDE SEQUENCE [LARGE SCALE GENOMIC DNA]</scope>
</reference>
<keyword evidence="2" id="KW-1185">Reference proteome</keyword>
<dbReference type="Proteomes" id="UP001054945">
    <property type="component" value="Unassembled WGS sequence"/>
</dbReference>
<evidence type="ECO:0000313" key="1">
    <source>
        <dbReference type="EMBL" id="GIY39215.1"/>
    </source>
</evidence>
<proteinExistence type="predicted"/>
<protein>
    <submittedName>
        <fullName evidence="1">Uncharacterized protein</fullName>
    </submittedName>
</protein>
<dbReference type="EMBL" id="BPLR01010429">
    <property type="protein sequence ID" value="GIY39215.1"/>
    <property type="molecule type" value="Genomic_DNA"/>
</dbReference>
<name>A0AAV4T378_CAEEX</name>
<comment type="caution">
    <text evidence="1">The sequence shown here is derived from an EMBL/GenBank/DDBJ whole genome shotgun (WGS) entry which is preliminary data.</text>
</comment>
<accession>A0AAV4T378</accession>
<sequence length="117" mass="13482">MAQSITSSLPPRGIGHLSKHAHRHVTCQDPGLFRTCGGHHGPDSLKCPHLWLPTISFSQNFNGRQFKGTRRKKKNPTYADWCHRIQDMWESKKEKDFFLKGGARFLSTDGRWSWSAY</sequence>
<gene>
    <name evidence="1" type="ORF">CEXT_285481</name>
</gene>
<dbReference type="AlphaFoldDB" id="A0AAV4T378"/>
<organism evidence="1 2">
    <name type="scientific">Caerostris extrusa</name>
    <name type="common">Bark spider</name>
    <name type="synonym">Caerostris bankana</name>
    <dbReference type="NCBI Taxonomy" id="172846"/>
    <lineage>
        <taxon>Eukaryota</taxon>
        <taxon>Metazoa</taxon>
        <taxon>Ecdysozoa</taxon>
        <taxon>Arthropoda</taxon>
        <taxon>Chelicerata</taxon>
        <taxon>Arachnida</taxon>
        <taxon>Araneae</taxon>
        <taxon>Araneomorphae</taxon>
        <taxon>Entelegynae</taxon>
        <taxon>Araneoidea</taxon>
        <taxon>Araneidae</taxon>
        <taxon>Caerostris</taxon>
    </lineage>
</organism>